<dbReference type="PANTHER" id="PTHR42879:SF2">
    <property type="entry name" value="3-OXOACYL-[ACYL-CARRIER-PROTEIN] REDUCTASE FABG"/>
    <property type="match status" value="1"/>
</dbReference>
<dbReference type="SUPFAM" id="SSF51735">
    <property type="entry name" value="NAD(P)-binding Rossmann-fold domains"/>
    <property type="match status" value="1"/>
</dbReference>
<dbReference type="PANTHER" id="PTHR42879">
    <property type="entry name" value="3-OXOACYL-(ACYL-CARRIER-PROTEIN) REDUCTASE"/>
    <property type="match status" value="1"/>
</dbReference>
<dbReference type="InterPro" id="IPR020904">
    <property type="entry name" value="Sc_DH/Rdtase_CS"/>
</dbReference>
<dbReference type="EMBL" id="PYBW01000113">
    <property type="protein sequence ID" value="PYC71030.1"/>
    <property type="molecule type" value="Genomic_DNA"/>
</dbReference>
<dbReference type="NCBIfam" id="NF009466">
    <property type="entry name" value="PRK12826.1-2"/>
    <property type="match status" value="1"/>
</dbReference>
<dbReference type="OrthoDB" id="20590at2"/>
<dbReference type="InterPro" id="IPR050259">
    <property type="entry name" value="SDR"/>
</dbReference>
<dbReference type="Gene3D" id="3.40.50.720">
    <property type="entry name" value="NAD(P)-binding Rossmann-like Domain"/>
    <property type="match status" value="1"/>
</dbReference>
<evidence type="ECO:0000313" key="4">
    <source>
        <dbReference type="Proteomes" id="UP000248039"/>
    </source>
</evidence>
<dbReference type="GO" id="GO:0032787">
    <property type="term" value="P:monocarboxylic acid metabolic process"/>
    <property type="evidence" value="ECO:0007669"/>
    <property type="project" value="UniProtKB-ARBA"/>
</dbReference>
<proteinExistence type="inferred from homology"/>
<dbReference type="GO" id="GO:0016491">
    <property type="term" value="F:oxidoreductase activity"/>
    <property type="evidence" value="ECO:0007669"/>
    <property type="project" value="UniProtKB-KW"/>
</dbReference>
<dbReference type="PRINTS" id="PR00080">
    <property type="entry name" value="SDRFAMILY"/>
</dbReference>
<dbReference type="InterPro" id="IPR036291">
    <property type="entry name" value="NAD(P)-bd_dom_sf"/>
</dbReference>
<organism evidence="3 4">
    <name type="scientific">Streptomyces tateyamensis</name>
    <dbReference type="NCBI Taxonomy" id="565073"/>
    <lineage>
        <taxon>Bacteria</taxon>
        <taxon>Bacillati</taxon>
        <taxon>Actinomycetota</taxon>
        <taxon>Actinomycetes</taxon>
        <taxon>Kitasatosporales</taxon>
        <taxon>Streptomycetaceae</taxon>
        <taxon>Streptomyces</taxon>
    </lineage>
</organism>
<dbReference type="Proteomes" id="UP000248039">
    <property type="component" value="Unassembled WGS sequence"/>
</dbReference>
<dbReference type="PRINTS" id="PR00081">
    <property type="entry name" value="GDHRDH"/>
</dbReference>
<evidence type="ECO:0000313" key="3">
    <source>
        <dbReference type="EMBL" id="PYC71030.1"/>
    </source>
</evidence>
<gene>
    <name evidence="3" type="ORF">C7C46_26975</name>
</gene>
<protein>
    <submittedName>
        <fullName evidence="3">Short-chain dehydrogenase</fullName>
    </submittedName>
</protein>
<comment type="caution">
    <text evidence="3">The sequence shown here is derived from an EMBL/GenBank/DDBJ whole genome shotgun (WGS) entry which is preliminary data.</text>
</comment>
<keyword evidence="4" id="KW-1185">Reference proteome</keyword>
<dbReference type="InterPro" id="IPR002347">
    <property type="entry name" value="SDR_fam"/>
</dbReference>
<sequence>MTTVALLDLPIAALPLQGRVALVTGGATGIGAAISRALAAAGATVAINHLAQIPQARAVLGDVRREGRSGIEVSADLTDPSAVAMMTSQVESELGPIGILVNNAGAYPRTPWHQLGEDEWARAIESNLTIHYRTCQAVTPGMTARQWGRIVNLGSINARAGRPGLTAYSTAKAGLLGLTRSLARELGPAGICVNTVLPGAIQVEAENDLPAHHRAKPEDQIRRQCVQRRGRPEDVAAAVTFLASPSASFVTGQSLHVDGGWLLH</sequence>
<comment type="similarity">
    <text evidence="1">Belongs to the short-chain dehydrogenases/reductases (SDR) family.</text>
</comment>
<dbReference type="AlphaFoldDB" id="A0A2V4MVM0"/>
<evidence type="ECO:0000256" key="1">
    <source>
        <dbReference type="ARBA" id="ARBA00006484"/>
    </source>
</evidence>
<keyword evidence="2" id="KW-0560">Oxidoreductase</keyword>
<dbReference type="PROSITE" id="PS00061">
    <property type="entry name" value="ADH_SHORT"/>
    <property type="match status" value="1"/>
</dbReference>
<dbReference type="FunFam" id="3.40.50.720:FF:000084">
    <property type="entry name" value="Short-chain dehydrogenase reductase"/>
    <property type="match status" value="1"/>
</dbReference>
<accession>A0A2V4MVM0</accession>
<reference evidence="3 4" key="1">
    <citation type="submission" date="2018-03" db="EMBL/GenBank/DDBJ databases">
        <title>Bioinformatic expansion and discovery of thiopeptide antibiotics.</title>
        <authorList>
            <person name="Schwalen C.J."/>
            <person name="Hudson G.A."/>
            <person name="Mitchell D.A."/>
        </authorList>
    </citation>
    <scope>NUCLEOTIDE SEQUENCE [LARGE SCALE GENOMIC DNA]</scope>
    <source>
        <strain evidence="3 4">ATCC 21389</strain>
    </source>
</reference>
<name>A0A2V4MVM0_9ACTN</name>
<dbReference type="RefSeq" id="WP_110672541.1">
    <property type="nucleotide sequence ID" value="NZ_PYBW01000113.1"/>
</dbReference>
<dbReference type="Pfam" id="PF13561">
    <property type="entry name" value="adh_short_C2"/>
    <property type="match status" value="1"/>
</dbReference>
<evidence type="ECO:0000256" key="2">
    <source>
        <dbReference type="ARBA" id="ARBA00023002"/>
    </source>
</evidence>